<dbReference type="Proteomes" id="UP000612664">
    <property type="component" value="Segment"/>
</dbReference>
<name>A0A7S5QYP5_9CAUD</name>
<dbReference type="EMBL" id="MN988492">
    <property type="protein sequence ID" value="QIG68411.1"/>
    <property type="molecule type" value="Genomic_DNA"/>
</dbReference>
<accession>A0A7S5QYP5</accession>
<sequence>MDLHEMRTLVEACTYKPGWNIIFHAGDKERASDGYNMFPVYGRPYIQIEVTEEAEASTEASGPAKGERSPWKSGKRYLSEFMCRQEIIGVVFGLITDAEMHEARKWFRYKNASIFNPHLDPDVLAEVARKRASFNVRENAMSMQENTIG</sequence>
<proteinExistence type="predicted"/>
<organism evidence="1 2">
    <name type="scientific">Rhizobium phage RHph_TM33</name>
    <dbReference type="NCBI Taxonomy" id="2509765"/>
    <lineage>
        <taxon>Viruses</taxon>
        <taxon>Duplodnaviria</taxon>
        <taxon>Heunggongvirae</taxon>
        <taxon>Uroviricota</taxon>
        <taxon>Caudoviricetes</taxon>
        <taxon>Autographivirales</taxon>
        <taxon>Dunnvirinae</taxon>
        <taxon>Cuernavacavirus</taxon>
        <taxon>Cuernavacavirus RHphTM33</taxon>
    </lineage>
</organism>
<protein>
    <submittedName>
        <fullName evidence="1">Uncharacterized protein</fullName>
    </submittedName>
</protein>
<gene>
    <name evidence="1" type="ORF">EVB62_009</name>
</gene>
<evidence type="ECO:0000313" key="2">
    <source>
        <dbReference type="Proteomes" id="UP000612664"/>
    </source>
</evidence>
<evidence type="ECO:0000313" key="1">
    <source>
        <dbReference type="EMBL" id="QIG68411.1"/>
    </source>
</evidence>
<keyword evidence="2" id="KW-1185">Reference proteome</keyword>
<reference evidence="1 2" key="1">
    <citation type="submission" date="2020-01" db="EMBL/GenBank/DDBJ databases">
        <title>Patterns of diversity and host range of bacteriophage communities associated with bean-nodulatin bacteria.</title>
        <authorList>
            <person name="Vann Cauwenberghe J."/>
            <person name="Santamaria R.I."/>
            <person name="Bustos P."/>
            <person name="Juarez S."/>
            <person name="Gonzalez V."/>
        </authorList>
    </citation>
    <scope>NUCLEOTIDE SEQUENCE [LARGE SCALE GENOMIC DNA]</scope>
    <source>
        <strain evidence="2">RHph</strain>
    </source>
</reference>